<comment type="caution">
    <text evidence="1">The sequence shown here is derived from an EMBL/GenBank/DDBJ whole genome shotgun (WGS) entry which is preliminary data.</text>
</comment>
<evidence type="ECO:0000313" key="1">
    <source>
        <dbReference type="EMBL" id="KAK3704052.1"/>
    </source>
</evidence>
<dbReference type="AlphaFoldDB" id="A0AAE1CKE7"/>
<gene>
    <name evidence="1" type="ORF">RRG08_049009</name>
</gene>
<name>A0AAE1CKE7_9GAST</name>
<evidence type="ECO:0000313" key="2">
    <source>
        <dbReference type="Proteomes" id="UP001283361"/>
    </source>
</evidence>
<sequence length="94" mass="10377">MIALRSYIQPTLFAVWHDGRQQVDIKGENVMVPLELWCHHKLFILSPWVPSEKIGRQITLGVGGSGREGESCKAASVLFSGIFVMLSLAPMPKA</sequence>
<accession>A0AAE1CKE7</accession>
<reference evidence="1" key="1">
    <citation type="journal article" date="2023" name="G3 (Bethesda)">
        <title>A reference genome for the long-term kleptoplast-retaining sea slug Elysia crispata morphotype clarki.</title>
        <authorList>
            <person name="Eastman K.E."/>
            <person name="Pendleton A.L."/>
            <person name="Shaikh M.A."/>
            <person name="Suttiyut T."/>
            <person name="Ogas R."/>
            <person name="Tomko P."/>
            <person name="Gavelis G."/>
            <person name="Widhalm J.R."/>
            <person name="Wisecaver J.H."/>
        </authorList>
    </citation>
    <scope>NUCLEOTIDE SEQUENCE</scope>
    <source>
        <strain evidence="1">ECLA1</strain>
    </source>
</reference>
<proteinExistence type="predicted"/>
<keyword evidence="2" id="KW-1185">Reference proteome</keyword>
<dbReference type="EMBL" id="JAWDGP010007809">
    <property type="protein sequence ID" value="KAK3704052.1"/>
    <property type="molecule type" value="Genomic_DNA"/>
</dbReference>
<organism evidence="1 2">
    <name type="scientific">Elysia crispata</name>
    <name type="common">lettuce slug</name>
    <dbReference type="NCBI Taxonomy" id="231223"/>
    <lineage>
        <taxon>Eukaryota</taxon>
        <taxon>Metazoa</taxon>
        <taxon>Spiralia</taxon>
        <taxon>Lophotrochozoa</taxon>
        <taxon>Mollusca</taxon>
        <taxon>Gastropoda</taxon>
        <taxon>Heterobranchia</taxon>
        <taxon>Euthyneura</taxon>
        <taxon>Panpulmonata</taxon>
        <taxon>Sacoglossa</taxon>
        <taxon>Placobranchoidea</taxon>
        <taxon>Plakobranchidae</taxon>
        <taxon>Elysia</taxon>
    </lineage>
</organism>
<dbReference type="Proteomes" id="UP001283361">
    <property type="component" value="Unassembled WGS sequence"/>
</dbReference>
<protein>
    <submittedName>
        <fullName evidence="1">Uncharacterized protein</fullName>
    </submittedName>
</protein>